<keyword evidence="5" id="KW-0472">Membrane</keyword>
<dbReference type="Pfam" id="PF04117">
    <property type="entry name" value="Mpv17_PMP22"/>
    <property type="match status" value="1"/>
</dbReference>
<name>A0A427YJV9_9TREE</name>
<dbReference type="PANTHER" id="PTHR11266:SF17">
    <property type="entry name" value="PROTEIN MPV17"/>
    <property type="match status" value="1"/>
</dbReference>
<evidence type="ECO:0000256" key="1">
    <source>
        <dbReference type="ARBA" id="ARBA00004141"/>
    </source>
</evidence>
<dbReference type="PANTHER" id="PTHR11266">
    <property type="entry name" value="PEROXISOMAL MEMBRANE PROTEIN 2, PXMP2 MPV17"/>
    <property type="match status" value="1"/>
</dbReference>
<evidence type="ECO:0000256" key="4">
    <source>
        <dbReference type="ARBA" id="ARBA00022989"/>
    </source>
</evidence>
<dbReference type="OrthoDB" id="430207at2759"/>
<organism evidence="7 8">
    <name type="scientific">Saitozyma podzolica</name>
    <dbReference type="NCBI Taxonomy" id="1890683"/>
    <lineage>
        <taxon>Eukaryota</taxon>
        <taxon>Fungi</taxon>
        <taxon>Dikarya</taxon>
        <taxon>Basidiomycota</taxon>
        <taxon>Agaricomycotina</taxon>
        <taxon>Tremellomycetes</taxon>
        <taxon>Tremellales</taxon>
        <taxon>Trimorphomycetaceae</taxon>
        <taxon>Saitozyma</taxon>
    </lineage>
</organism>
<comment type="subcellular location">
    <subcellularLocation>
        <location evidence="1">Membrane</location>
        <topology evidence="1">Multi-pass membrane protein</topology>
    </subcellularLocation>
</comment>
<comment type="caution">
    <text evidence="7">The sequence shown here is derived from an EMBL/GenBank/DDBJ whole genome shotgun (WGS) entry which is preliminary data.</text>
</comment>
<dbReference type="Proteomes" id="UP000279259">
    <property type="component" value="Unassembled WGS sequence"/>
</dbReference>
<evidence type="ECO:0000256" key="3">
    <source>
        <dbReference type="ARBA" id="ARBA00022692"/>
    </source>
</evidence>
<evidence type="ECO:0000256" key="2">
    <source>
        <dbReference type="ARBA" id="ARBA00006824"/>
    </source>
</evidence>
<dbReference type="InterPro" id="IPR007248">
    <property type="entry name" value="Mpv17_PMP22"/>
</dbReference>
<dbReference type="EMBL" id="RSCD01000008">
    <property type="protein sequence ID" value="RSH91357.1"/>
    <property type="molecule type" value="Genomic_DNA"/>
</dbReference>
<evidence type="ECO:0000313" key="7">
    <source>
        <dbReference type="EMBL" id="RSH91357.1"/>
    </source>
</evidence>
<dbReference type="GO" id="GO:0005739">
    <property type="term" value="C:mitochondrion"/>
    <property type="evidence" value="ECO:0007669"/>
    <property type="project" value="TreeGrafter"/>
</dbReference>
<proteinExistence type="inferred from homology"/>
<gene>
    <name evidence="7" type="ORF">EHS25_009656</name>
</gene>
<sequence length="232" mass="25823">MSAISRPTMLARVWSRYLVALREHPVRTRMVTSGVLYVVGDGVAQFGIEGRKLDLQGEEPDERLVWDPIRTARLTFYGSMIFAPLGHLWLSRLERLKVGGRLSTIAARVGCDLCLWSPFVAAMFPTSLGILEGKNVEQIQEKVAYSWFPTWTKAVCVFGPTQVFNFAFVPAQHRMLMLQSVGLSLAVAQIAQDPDAEEVERAEIKVQAAKAKVEKTRAEGSAERVGTRMGWA</sequence>
<dbReference type="GO" id="GO:0016020">
    <property type="term" value="C:membrane"/>
    <property type="evidence" value="ECO:0007669"/>
    <property type="project" value="UniProtKB-SubCell"/>
</dbReference>
<evidence type="ECO:0008006" key="9">
    <source>
        <dbReference type="Google" id="ProtNLM"/>
    </source>
</evidence>
<evidence type="ECO:0000313" key="8">
    <source>
        <dbReference type="Proteomes" id="UP000279259"/>
    </source>
</evidence>
<dbReference type="AlphaFoldDB" id="A0A427YJV9"/>
<keyword evidence="3" id="KW-0812">Transmembrane</keyword>
<protein>
    <recommendedName>
        <fullName evidence="9">Protein required for ethanol metabolism</fullName>
    </recommendedName>
</protein>
<comment type="similarity">
    <text evidence="2 6">Belongs to the peroxisomal membrane protein PXMP2/4 family.</text>
</comment>
<accession>A0A427YJV9</accession>
<evidence type="ECO:0000256" key="5">
    <source>
        <dbReference type="ARBA" id="ARBA00023136"/>
    </source>
</evidence>
<dbReference type="STRING" id="1890683.A0A427YJV9"/>
<keyword evidence="4" id="KW-1133">Transmembrane helix</keyword>
<evidence type="ECO:0000256" key="6">
    <source>
        <dbReference type="RuleBase" id="RU363053"/>
    </source>
</evidence>
<reference evidence="7 8" key="1">
    <citation type="submission" date="2018-11" db="EMBL/GenBank/DDBJ databases">
        <title>Genome sequence of Saitozyma podzolica DSM 27192.</title>
        <authorList>
            <person name="Aliyu H."/>
            <person name="Gorte O."/>
            <person name="Ochsenreither K."/>
        </authorList>
    </citation>
    <scope>NUCLEOTIDE SEQUENCE [LARGE SCALE GENOMIC DNA]</scope>
    <source>
        <strain evidence="7 8">DSM 27192</strain>
    </source>
</reference>
<keyword evidence="8" id="KW-1185">Reference proteome</keyword>